<comment type="caution">
    <text evidence="1">The sequence shown here is derived from an EMBL/GenBank/DDBJ whole genome shotgun (WGS) entry which is preliminary data.</text>
</comment>
<name>A0A1Q5UA06_9EURO</name>
<dbReference type="GO" id="GO:0005783">
    <property type="term" value="C:endoplasmic reticulum"/>
    <property type="evidence" value="ECO:0007669"/>
    <property type="project" value="TreeGrafter"/>
</dbReference>
<reference evidence="1 2" key="1">
    <citation type="submission" date="2016-10" db="EMBL/GenBank/DDBJ databases">
        <title>Genome sequence of the ascomycete fungus Penicillium subrubescens.</title>
        <authorList>
            <person name="De Vries R.P."/>
            <person name="Peng M."/>
            <person name="Dilokpimol A."/>
            <person name="Hilden K."/>
            <person name="Makela M.R."/>
            <person name="Grigoriev I."/>
            <person name="Riley R."/>
            <person name="Granchi Z."/>
        </authorList>
    </citation>
    <scope>NUCLEOTIDE SEQUENCE [LARGE SCALE GENOMIC DNA]</scope>
    <source>
        <strain evidence="1 2">CBS 132785</strain>
    </source>
</reference>
<protein>
    <recommendedName>
        <fullName evidence="3">AMP-dependent synthetase/ligase domain-containing protein</fullName>
    </recommendedName>
</protein>
<dbReference type="PANTHER" id="PTHR43272:SF11">
    <property type="entry name" value="AMP-DEPENDENT SYNTHETASE_LIGASE DOMAIN-CONTAINING PROTEIN"/>
    <property type="match status" value="1"/>
</dbReference>
<dbReference type="GO" id="GO:0004467">
    <property type="term" value="F:long-chain fatty acid-CoA ligase activity"/>
    <property type="evidence" value="ECO:0007669"/>
    <property type="project" value="TreeGrafter"/>
</dbReference>
<dbReference type="STRING" id="1316194.A0A1Q5UA06"/>
<dbReference type="OrthoDB" id="4138492at2759"/>
<dbReference type="Proteomes" id="UP000186955">
    <property type="component" value="Unassembled WGS sequence"/>
</dbReference>
<dbReference type="PANTHER" id="PTHR43272">
    <property type="entry name" value="LONG-CHAIN-FATTY-ACID--COA LIGASE"/>
    <property type="match status" value="1"/>
</dbReference>
<dbReference type="Gene3D" id="3.40.50.12780">
    <property type="entry name" value="N-terminal domain of ligase-like"/>
    <property type="match status" value="1"/>
</dbReference>
<proteinExistence type="predicted"/>
<sequence>MADQAPILEKLDAAVSEVLADWNIYTTLFAGILAAFAIYSVVSNKDPDVHPFLLARQSTASPIRQAGESATYRSLETPYGFPLRSGLNVKDPGAPKWTAGRRGDLRDIWKTAVRGALNEDGTTSGKQGKIYTVLGKNAIEHSLSQVTQEINVIGRHLQKAEVKTVAVCLTDSIELLASIFAGSFYGFKIVLIPHNLPAASLSSHLQNAKADALIAEVGSVDLSLVTKANKQISNVIWVAKYGNRHMDWHEVPKDAKETLDVTVWHELAEEGKDLAGFDVPEYDPTTPAPAVNTVWPSESQYGEFIDFKQENLVAAISALGSALPRTQRFNSSDLVLSIDSLSRSYPLCQIFNALFSNASIALNSVAGENVDFALATKGISPTVIIASSRTMSEYHDRVMKPHTGLISSLGRWVQARTLDAGNMPSKNFFSQLAQVGPTAELSLEKLRLLCISHRVDADASVRMTSEQLTDLRVYMGTRIVSALTGPGIAGAISQTNVFDYRDASGPSHFGAPLSSTEVTLTGVPESQSDDYPEGQILVAGPAVVGGKTTLSARGRIGTDNTLELSA</sequence>
<dbReference type="GO" id="GO:0016020">
    <property type="term" value="C:membrane"/>
    <property type="evidence" value="ECO:0007669"/>
    <property type="project" value="TreeGrafter"/>
</dbReference>
<gene>
    <name evidence="1" type="ORF">PENSUB_5394</name>
</gene>
<dbReference type="EMBL" id="MNBE01000552">
    <property type="protein sequence ID" value="OKP09308.1"/>
    <property type="molecule type" value="Genomic_DNA"/>
</dbReference>
<dbReference type="SUPFAM" id="SSF56801">
    <property type="entry name" value="Acetyl-CoA synthetase-like"/>
    <property type="match status" value="1"/>
</dbReference>
<evidence type="ECO:0000313" key="1">
    <source>
        <dbReference type="EMBL" id="OKP09308.1"/>
    </source>
</evidence>
<accession>A0A1Q5UA06</accession>
<evidence type="ECO:0000313" key="2">
    <source>
        <dbReference type="Proteomes" id="UP000186955"/>
    </source>
</evidence>
<organism evidence="1 2">
    <name type="scientific">Penicillium subrubescens</name>
    <dbReference type="NCBI Taxonomy" id="1316194"/>
    <lineage>
        <taxon>Eukaryota</taxon>
        <taxon>Fungi</taxon>
        <taxon>Dikarya</taxon>
        <taxon>Ascomycota</taxon>
        <taxon>Pezizomycotina</taxon>
        <taxon>Eurotiomycetes</taxon>
        <taxon>Eurotiomycetidae</taxon>
        <taxon>Eurotiales</taxon>
        <taxon>Aspergillaceae</taxon>
        <taxon>Penicillium</taxon>
    </lineage>
</organism>
<dbReference type="AlphaFoldDB" id="A0A1Q5UA06"/>
<evidence type="ECO:0008006" key="3">
    <source>
        <dbReference type="Google" id="ProtNLM"/>
    </source>
</evidence>
<keyword evidence="2" id="KW-1185">Reference proteome</keyword>
<dbReference type="InterPro" id="IPR042099">
    <property type="entry name" value="ANL_N_sf"/>
</dbReference>